<feature type="repeat" description="RCC1" evidence="1">
    <location>
        <begin position="227"/>
        <end position="279"/>
    </location>
</feature>
<accession>A0AAN7P7J3</accession>
<feature type="repeat" description="RCC1" evidence="1">
    <location>
        <begin position="109"/>
        <end position="170"/>
    </location>
</feature>
<dbReference type="InterPro" id="IPR009091">
    <property type="entry name" value="RCC1/BLIP-II"/>
</dbReference>
<dbReference type="AlphaFoldDB" id="A0AAN7P7J3"/>
<dbReference type="SUPFAM" id="SSF50985">
    <property type="entry name" value="RCC1/BLIP-II"/>
    <property type="match status" value="1"/>
</dbReference>
<dbReference type="InterPro" id="IPR000408">
    <property type="entry name" value="Reg_chr_condens"/>
</dbReference>
<feature type="repeat" description="RCC1" evidence="1">
    <location>
        <begin position="280"/>
        <end position="333"/>
    </location>
</feature>
<dbReference type="PROSITE" id="PS50012">
    <property type="entry name" value="RCC1_3"/>
    <property type="match status" value="7"/>
</dbReference>
<evidence type="ECO:0000256" key="1">
    <source>
        <dbReference type="PROSITE-ProRule" id="PRU00235"/>
    </source>
</evidence>
<feature type="repeat" description="RCC1" evidence="1">
    <location>
        <begin position="392"/>
        <end position="441"/>
    </location>
</feature>
<name>A0AAN7P7J3_9COLE</name>
<dbReference type="Gene3D" id="2.130.10.30">
    <property type="entry name" value="Regulator of chromosome condensation 1/beta-lactamase-inhibitor protein II"/>
    <property type="match status" value="2"/>
</dbReference>
<feature type="repeat" description="RCC1" evidence="1">
    <location>
        <begin position="47"/>
        <end position="105"/>
    </location>
</feature>
<evidence type="ECO:0008006" key="4">
    <source>
        <dbReference type="Google" id="ProtNLM"/>
    </source>
</evidence>
<feature type="repeat" description="RCC1" evidence="1">
    <location>
        <begin position="334"/>
        <end position="391"/>
    </location>
</feature>
<evidence type="ECO:0000313" key="3">
    <source>
        <dbReference type="Proteomes" id="UP001353858"/>
    </source>
</evidence>
<gene>
    <name evidence="2" type="ORF">RN001_010164</name>
</gene>
<dbReference type="EMBL" id="JARPUR010000004">
    <property type="protein sequence ID" value="KAK4877658.1"/>
    <property type="molecule type" value="Genomic_DNA"/>
</dbReference>
<dbReference type="InterPro" id="IPR053035">
    <property type="entry name" value="Mitochondrial_GEF_domain"/>
</dbReference>
<dbReference type="PANTHER" id="PTHR46337:SF1">
    <property type="entry name" value="RCC1-LIKE G EXCHANGING FACTOR-LIKE PROTEIN"/>
    <property type="match status" value="1"/>
</dbReference>
<evidence type="ECO:0000313" key="2">
    <source>
        <dbReference type="EMBL" id="KAK4877658.1"/>
    </source>
</evidence>
<feature type="repeat" description="RCC1" evidence="1">
    <location>
        <begin position="170"/>
        <end position="226"/>
    </location>
</feature>
<dbReference type="PANTHER" id="PTHR46337">
    <property type="entry name" value="RCC1-LIKE G EXCHANGING FACTOR-LIKE PROTEIN"/>
    <property type="match status" value="1"/>
</dbReference>
<dbReference type="GO" id="GO:0005085">
    <property type="term" value="F:guanyl-nucleotide exchange factor activity"/>
    <property type="evidence" value="ECO:0007669"/>
    <property type="project" value="TreeGrafter"/>
</dbReference>
<dbReference type="Pfam" id="PF00415">
    <property type="entry name" value="RCC1"/>
    <property type="match status" value="4"/>
</dbReference>
<dbReference type="GO" id="GO:0005743">
    <property type="term" value="C:mitochondrial inner membrane"/>
    <property type="evidence" value="ECO:0007669"/>
    <property type="project" value="TreeGrafter"/>
</dbReference>
<organism evidence="2 3">
    <name type="scientific">Aquatica leii</name>
    <dbReference type="NCBI Taxonomy" id="1421715"/>
    <lineage>
        <taxon>Eukaryota</taxon>
        <taxon>Metazoa</taxon>
        <taxon>Ecdysozoa</taxon>
        <taxon>Arthropoda</taxon>
        <taxon>Hexapoda</taxon>
        <taxon>Insecta</taxon>
        <taxon>Pterygota</taxon>
        <taxon>Neoptera</taxon>
        <taxon>Endopterygota</taxon>
        <taxon>Coleoptera</taxon>
        <taxon>Polyphaga</taxon>
        <taxon>Elateriformia</taxon>
        <taxon>Elateroidea</taxon>
        <taxon>Lampyridae</taxon>
        <taxon>Luciolinae</taxon>
        <taxon>Aquatica</taxon>
    </lineage>
</organism>
<dbReference type="GO" id="GO:0019843">
    <property type="term" value="F:rRNA binding"/>
    <property type="evidence" value="ECO:0007669"/>
    <property type="project" value="TreeGrafter"/>
</dbReference>
<dbReference type="PROSITE" id="PS00626">
    <property type="entry name" value="RCC1_2"/>
    <property type="match status" value="1"/>
</dbReference>
<comment type="caution">
    <text evidence="2">The sequence shown here is derived from an EMBL/GenBank/DDBJ whole genome shotgun (WGS) entry which is preliminary data.</text>
</comment>
<sequence>MLSKRIVFRLLKYNIREFSVKRKFPINPESEKQLPVFDYTISRTTYNRIYVWGCASTGALGILYKHNEIEYKTSQRRPKRSTFAEQHDVTTVGCGYGFTLFGVNSSTNVKLFGTGLNTDSQLGYHEVRNGKPLEVLFLPQPIILQYKNVEKAKIIKIRGGRAHSLVLTNEGVYLLGNNIYGQCGRQIIPDESYQMSRYIHHIEKVDGKEIKDIACGQDHSILVTQDGSVYSCGWGADGQTGLGHYNSESEFTKVQGDIASENIVKVATTADFVLALNDKGDVFGWGNTEYAQISTKDGSQQICNPIYLEMCKNVGKIRDIAAGGSFCMIVNDKGEVFVWGYGLLGVGPSVQSTPVPVQIPSTLFGVNDFQPDTVVKSVHCGMNHLCAITNYGDLYMWGRNKHNCLGLGDDKDQTFPLRVSVGGLVTDVVCGVDHNVVMCKPYI</sequence>
<dbReference type="GO" id="GO:0070131">
    <property type="term" value="P:positive regulation of mitochondrial translation"/>
    <property type="evidence" value="ECO:0007669"/>
    <property type="project" value="TreeGrafter"/>
</dbReference>
<protein>
    <recommendedName>
        <fullName evidence="4">RCC1-like G exchanging factor-like protein</fullName>
    </recommendedName>
</protein>
<keyword evidence="3" id="KW-1185">Reference proteome</keyword>
<proteinExistence type="predicted"/>
<dbReference type="Proteomes" id="UP001353858">
    <property type="component" value="Unassembled WGS sequence"/>
</dbReference>
<dbReference type="Pfam" id="PF13540">
    <property type="entry name" value="RCC1_2"/>
    <property type="match status" value="1"/>
</dbReference>
<dbReference type="PRINTS" id="PR00633">
    <property type="entry name" value="RCCNDNSATION"/>
</dbReference>
<reference evidence="3" key="1">
    <citation type="submission" date="2023-01" db="EMBL/GenBank/DDBJ databases">
        <title>Key to firefly adult light organ development and bioluminescence: homeobox transcription factors regulate luciferase expression and transportation to peroxisome.</title>
        <authorList>
            <person name="Fu X."/>
        </authorList>
    </citation>
    <scope>NUCLEOTIDE SEQUENCE [LARGE SCALE GENOMIC DNA]</scope>
</reference>